<keyword evidence="4" id="KW-1185">Reference proteome</keyword>
<dbReference type="PROSITE" id="PS51318">
    <property type="entry name" value="TAT"/>
    <property type="match status" value="1"/>
</dbReference>
<organism evidence="3 4">
    <name type="scientific">Actinomadura graeca</name>
    <dbReference type="NCBI Taxonomy" id="2750812"/>
    <lineage>
        <taxon>Bacteria</taxon>
        <taxon>Bacillati</taxon>
        <taxon>Actinomycetota</taxon>
        <taxon>Actinomycetes</taxon>
        <taxon>Streptosporangiales</taxon>
        <taxon>Thermomonosporaceae</taxon>
        <taxon>Actinomadura</taxon>
    </lineage>
</organism>
<dbReference type="InterPro" id="IPR006311">
    <property type="entry name" value="TAT_signal"/>
</dbReference>
<feature type="chain" id="PRO_5046405759" description="IPT/TIG domain-containing protein" evidence="2">
    <location>
        <begin position="34"/>
        <end position="283"/>
    </location>
</feature>
<sequence length="283" mass="27121">MPNSPVLRRAAIPASVTAAALAAFALAATPAHAAAVRVSPTSGVNPAGQTVTVSGSGFDADRNNGFGVYVVFGPRRADWVTDSNAYLAARWVHRGASGSGGQAPMSSSGGFSVSLSVKAKYTDGSGRKVDCLKTQCYVMTMAAHGVPDRSQDTATPIRFTGSGPGSGGGTGSGGGAGTGGSSGTGTGGGTSSGSGTGAQGGAGGSAPAGGPSSTASGAPSAVAAPGAVSPDGLSPAGAFEQTPSGGRAGSPWPFWAVTGAAVLAVPAARHVARRRGAHRRNPS</sequence>
<gene>
    <name evidence="3" type="ORF">AGRA3207_003321</name>
</gene>
<evidence type="ECO:0000313" key="3">
    <source>
        <dbReference type="EMBL" id="QXJ22335.1"/>
    </source>
</evidence>
<dbReference type="RefSeq" id="WP_231335561.1">
    <property type="nucleotide sequence ID" value="NZ_CP059572.1"/>
</dbReference>
<protein>
    <recommendedName>
        <fullName evidence="5">IPT/TIG domain-containing protein</fullName>
    </recommendedName>
</protein>
<proteinExistence type="predicted"/>
<dbReference type="EMBL" id="CP059572">
    <property type="protein sequence ID" value="QXJ22335.1"/>
    <property type="molecule type" value="Genomic_DNA"/>
</dbReference>
<evidence type="ECO:0008006" key="5">
    <source>
        <dbReference type="Google" id="ProtNLM"/>
    </source>
</evidence>
<evidence type="ECO:0000256" key="2">
    <source>
        <dbReference type="SAM" id="SignalP"/>
    </source>
</evidence>
<feature type="region of interest" description="Disordered" evidence="1">
    <location>
        <begin position="147"/>
        <end position="253"/>
    </location>
</feature>
<feature type="compositionally biased region" description="Low complexity" evidence="1">
    <location>
        <begin position="208"/>
        <end position="230"/>
    </location>
</feature>
<dbReference type="Proteomes" id="UP001049518">
    <property type="component" value="Chromosome"/>
</dbReference>
<name>A0ABX8QUC3_9ACTN</name>
<keyword evidence="2" id="KW-0732">Signal</keyword>
<accession>A0ABX8QUC3</accession>
<dbReference type="InterPro" id="IPR027273">
    <property type="entry name" value="Neocarzinostatin-like"/>
</dbReference>
<reference evidence="3" key="1">
    <citation type="submission" date="2020-07" db="EMBL/GenBank/DDBJ databases">
        <authorList>
            <person name="Tarantini F.S."/>
            <person name="Hong K.W."/>
            <person name="Chan K.G."/>
        </authorList>
    </citation>
    <scope>NUCLEOTIDE SEQUENCE</scope>
    <source>
        <strain evidence="3">32-07</strain>
    </source>
</reference>
<evidence type="ECO:0000313" key="4">
    <source>
        <dbReference type="Proteomes" id="UP001049518"/>
    </source>
</evidence>
<dbReference type="SUPFAM" id="SSF49319">
    <property type="entry name" value="Actinoxanthin-like"/>
    <property type="match status" value="1"/>
</dbReference>
<dbReference type="Gene3D" id="2.60.40.230">
    <property type="entry name" value="Neocarzinostatin-like"/>
    <property type="match status" value="1"/>
</dbReference>
<feature type="compositionally biased region" description="Gly residues" evidence="1">
    <location>
        <begin position="162"/>
        <end position="207"/>
    </location>
</feature>
<evidence type="ECO:0000256" key="1">
    <source>
        <dbReference type="SAM" id="MobiDB-lite"/>
    </source>
</evidence>
<feature type="signal peptide" evidence="2">
    <location>
        <begin position="1"/>
        <end position="33"/>
    </location>
</feature>